<keyword evidence="1" id="KW-0560">Oxidoreductase</keyword>
<evidence type="ECO:0000313" key="3">
    <source>
        <dbReference type="EMBL" id="GAA4870540.1"/>
    </source>
</evidence>
<organism evidence="3 4">
    <name type="scientific">Actinomycetospora straminea</name>
    <dbReference type="NCBI Taxonomy" id="663607"/>
    <lineage>
        <taxon>Bacteria</taxon>
        <taxon>Bacillati</taxon>
        <taxon>Actinomycetota</taxon>
        <taxon>Actinomycetes</taxon>
        <taxon>Pseudonocardiales</taxon>
        <taxon>Pseudonocardiaceae</taxon>
        <taxon>Actinomycetospora</taxon>
    </lineage>
</organism>
<dbReference type="Pfam" id="PF13738">
    <property type="entry name" value="Pyr_redox_3"/>
    <property type="match status" value="1"/>
</dbReference>
<keyword evidence="4" id="KW-1185">Reference proteome</keyword>
<sequence>MASPSMPEAVTDQDRVHEVVVVGSGFAGLAQLLALRRAGITDVVLLEKADALGGTWRDNTYPGCACDIPSHMYSLSTVPNPDWSRSYSPQPEIRDYLERVADDEDLRGHVRFGQEMTGATWDEHRRTWTVHTRGGRTWTARFLVSAVGALHLPKTPQLPGADTFTGASFHSARWDHDVDLRGKQVAVIGTGASAIQFVPQIAGVAARVQLYQRTPAWVLPKGDRPLSGARRGFLARHPGVHRAYRAAVYAALESRAIGFHANPALLKPVEWLATKNIERSIDDPELVAKLTPDYSIGCKRILVSNDYYPALARPDVDVVTSGVREVRASSIVDGDGVEHDVDVIIYATGFHVTDAYDGLEITGRGGRTLRETWAAEGMATHLGMTVSDFPNLFLLLGPNTGLGHNSVVFMIECQARWVAQAITAVHARGMGGLDVRAEVQQRSNAAVQHRLQKGIWTRGGCTSWYLDAAGVNRTIWPGFTVRYWWETRRFDPTDVEFFGRAADAAVTADASDTADTADAGDAAGPGGAPAAAAPVGAGS</sequence>
<dbReference type="Proteomes" id="UP001500457">
    <property type="component" value="Unassembled WGS sequence"/>
</dbReference>
<dbReference type="PANTHER" id="PTHR42877:SF4">
    <property type="entry name" value="FAD_NAD(P)-BINDING DOMAIN-CONTAINING PROTEIN-RELATED"/>
    <property type="match status" value="1"/>
</dbReference>
<gene>
    <name evidence="3" type="ORF">GCM10023203_19760</name>
</gene>
<evidence type="ECO:0000256" key="2">
    <source>
        <dbReference type="SAM" id="MobiDB-lite"/>
    </source>
</evidence>
<proteinExistence type="predicted"/>
<dbReference type="InterPro" id="IPR051209">
    <property type="entry name" value="FAD-bind_Monooxygenase_sf"/>
</dbReference>
<dbReference type="SUPFAM" id="SSF51905">
    <property type="entry name" value="FAD/NAD(P)-binding domain"/>
    <property type="match status" value="1"/>
</dbReference>
<dbReference type="InterPro" id="IPR000960">
    <property type="entry name" value="Flavin_mOase"/>
</dbReference>
<comment type="caution">
    <text evidence="3">The sequence shown here is derived from an EMBL/GenBank/DDBJ whole genome shotgun (WGS) entry which is preliminary data.</text>
</comment>
<dbReference type="PANTHER" id="PTHR42877">
    <property type="entry name" value="L-ORNITHINE N(5)-MONOOXYGENASE-RELATED"/>
    <property type="match status" value="1"/>
</dbReference>
<feature type="region of interest" description="Disordered" evidence="2">
    <location>
        <begin position="509"/>
        <end position="539"/>
    </location>
</feature>
<dbReference type="PRINTS" id="PR00370">
    <property type="entry name" value="FMOXYGENASE"/>
</dbReference>
<name>A0ABP9E7V0_9PSEU</name>
<dbReference type="Gene3D" id="3.50.50.60">
    <property type="entry name" value="FAD/NAD(P)-binding domain"/>
    <property type="match status" value="2"/>
</dbReference>
<protein>
    <submittedName>
        <fullName evidence="3">NAD(P)/FAD-dependent oxidoreductase</fullName>
    </submittedName>
</protein>
<accession>A0ABP9E7V0</accession>
<dbReference type="InterPro" id="IPR036188">
    <property type="entry name" value="FAD/NAD-bd_sf"/>
</dbReference>
<evidence type="ECO:0000256" key="1">
    <source>
        <dbReference type="ARBA" id="ARBA00023002"/>
    </source>
</evidence>
<reference evidence="4" key="1">
    <citation type="journal article" date="2019" name="Int. J. Syst. Evol. Microbiol.">
        <title>The Global Catalogue of Microorganisms (GCM) 10K type strain sequencing project: providing services to taxonomists for standard genome sequencing and annotation.</title>
        <authorList>
            <consortium name="The Broad Institute Genomics Platform"/>
            <consortium name="The Broad Institute Genome Sequencing Center for Infectious Disease"/>
            <person name="Wu L."/>
            <person name="Ma J."/>
        </authorList>
    </citation>
    <scope>NUCLEOTIDE SEQUENCE [LARGE SCALE GENOMIC DNA]</scope>
    <source>
        <strain evidence="4">JCM 17983</strain>
    </source>
</reference>
<dbReference type="EMBL" id="BAABHQ010000004">
    <property type="protein sequence ID" value="GAA4870540.1"/>
    <property type="molecule type" value="Genomic_DNA"/>
</dbReference>
<evidence type="ECO:0000313" key="4">
    <source>
        <dbReference type="Proteomes" id="UP001500457"/>
    </source>
</evidence>